<dbReference type="SUPFAM" id="SSF103647">
    <property type="entry name" value="TSP type-3 repeat"/>
    <property type="match status" value="1"/>
</dbReference>
<dbReference type="PROSITE" id="PS51829">
    <property type="entry name" value="P_HOMO_B"/>
    <property type="match status" value="1"/>
</dbReference>
<evidence type="ECO:0000256" key="2">
    <source>
        <dbReference type="ARBA" id="ARBA00022670"/>
    </source>
</evidence>
<dbReference type="SUPFAM" id="SSF49785">
    <property type="entry name" value="Galactose-binding domain-like"/>
    <property type="match status" value="1"/>
</dbReference>
<dbReference type="InterPro" id="IPR002909">
    <property type="entry name" value="IPT_dom"/>
</dbReference>
<evidence type="ECO:0000256" key="1">
    <source>
        <dbReference type="ARBA" id="ARBA00022658"/>
    </source>
</evidence>
<dbReference type="SUPFAM" id="SSF49265">
    <property type="entry name" value="Fibronectin type III"/>
    <property type="match status" value="1"/>
</dbReference>
<dbReference type="SUPFAM" id="SSF50985">
    <property type="entry name" value="RCC1/BLIP-II"/>
    <property type="match status" value="3"/>
</dbReference>
<name>A0A075I960_9EURY</name>
<dbReference type="PRINTS" id="PR00633">
    <property type="entry name" value="RCCNDNSATION"/>
</dbReference>
<dbReference type="SUPFAM" id="SSF81296">
    <property type="entry name" value="E set domains"/>
    <property type="match status" value="2"/>
</dbReference>
<dbReference type="SMART" id="SM00429">
    <property type="entry name" value="IPT"/>
    <property type="match status" value="2"/>
</dbReference>
<feature type="compositionally biased region" description="Basic residues" evidence="5">
    <location>
        <begin position="3358"/>
        <end position="3367"/>
    </location>
</feature>
<keyword evidence="6" id="KW-1133">Transmembrane helix</keyword>
<dbReference type="SUPFAM" id="SSF89260">
    <property type="entry name" value="Collagen-binding domain"/>
    <property type="match status" value="1"/>
</dbReference>
<dbReference type="InterPro" id="IPR000408">
    <property type="entry name" value="Reg_chr_condens"/>
</dbReference>
<dbReference type="InterPro" id="IPR008979">
    <property type="entry name" value="Galactose-bd-like_sf"/>
</dbReference>
<dbReference type="Pfam" id="PF25390">
    <property type="entry name" value="WD40_RLD"/>
    <property type="match status" value="2"/>
</dbReference>
<feature type="compositionally biased region" description="Acidic residues" evidence="5">
    <location>
        <begin position="1458"/>
        <end position="1472"/>
    </location>
</feature>
<keyword evidence="3" id="KW-0677">Repeat</keyword>
<dbReference type="Gene3D" id="2.130.10.30">
    <property type="entry name" value="Regulator of chromosome condensation 1/beta-lactamase-inhibitor protein II"/>
    <property type="match status" value="4"/>
</dbReference>
<protein>
    <submittedName>
        <fullName evidence="9">RCC1 domain-containing protein</fullName>
    </submittedName>
</protein>
<dbReference type="PROSITE" id="PS50012">
    <property type="entry name" value="RCC1_3"/>
    <property type="match status" value="12"/>
</dbReference>
<keyword evidence="6" id="KW-0812">Transmembrane</keyword>
<feature type="compositionally biased region" description="Acidic residues" evidence="5">
    <location>
        <begin position="1419"/>
        <end position="1428"/>
    </location>
</feature>
<feature type="region of interest" description="Disordered" evidence="5">
    <location>
        <begin position="3164"/>
        <end position="3188"/>
    </location>
</feature>
<keyword evidence="1" id="KW-0344">Guanine-nucleotide releasing factor</keyword>
<dbReference type="GO" id="GO:0005737">
    <property type="term" value="C:cytoplasm"/>
    <property type="evidence" value="ECO:0007669"/>
    <property type="project" value="TreeGrafter"/>
</dbReference>
<reference evidence="9" key="1">
    <citation type="journal article" date="2014" name="Genome Biol. Evol.">
        <title>Pangenome evidence for extensive interdomain horizontal transfer affecting lineage core and shell genes in uncultured planktonic thaumarchaeota and euryarchaeota.</title>
        <authorList>
            <person name="Deschamps P."/>
            <person name="Zivanovic Y."/>
            <person name="Moreira D."/>
            <person name="Rodriguez-Valera F."/>
            <person name="Lopez-Garcia P."/>
        </authorList>
    </citation>
    <scope>NUCLEOTIDE SEQUENCE</scope>
</reference>
<dbReference type="InterPro" id="IPR003961">
    <property type="entry name" value="FN3_dom"/>
</dbReference>
<dbReference type="GO" id="GO:0006508">
    <property type="term" value="P:proteolysis"/>
    <property type="evidence" value="ECO:0007669"/>
    <property type="project" value="UniProtKB-KW"/>
</dbReference>
<dbReference type="InterPro" id="IPR014756">
    <property type="entry name" value="Ig_E-set"/>
</dbReference>
<dbReference type="PANTHER" id="PTHR45982">
    <property type="entry name" value="REGULATOR OF CHROMOSOME CONDENSATION"/>
    <property type="match status" value="1"/>
</dbReference>
<feature type="transmembrane region" description="Helical" evidence="6">
    <location>
        <begin position="12"/>
        <end position="30"/>
    </location>
</feature>
<evidence type="ECO:0000256" key="6">
    <source>
        <dbReference type="SAM" id="Phobius"/>
    </source>
</evidence>
<feature type="compositionally biased region" description="Pro residues" evidence="5">
    <location>
        <begin position="3368"/>
        <end position="3377"/>
    </location>
</feature>
<keyword evidence="6" id="KW-0472">Membrane</keyword>
<evidence type="ECO:0000259" key="8">
    <source>
        <dbReference type="PROSITE" id="PS51829"/>
    </source>
</evidence>
<accession>A0A075I960</accession>
<dbReference type="GO" id="GO:0004252">
    <property type="term" value="F:serine-type endopeptidase activity"/>
    <property type="evidence" value="ECO:0007669"/>
    <property type="project" value="InterPro"/>
</dbReference>
<dbReference type="SMART" id="SM00060">
    <property type="entry name" value="FN3"/>
    <property type="match status" value="1"/>
</dbReference>
<dbReference type="Gene3D" id="2.60.120.260">
    <property type="entry name" value="Galactose-binding domain-like"/>
    <property type="match status" value="1"/>
</dbReference>
<dbReference type="EMBL" id="KF901225">
    <property type="protein sequence ID" value="AIF23262.1"/>
    <property type="molecule type" value="Genomic_DNA"/>
</dbReference>
<dbReference type="InterPro" id="IPR058923">
    <property type="entry name" value="RCC1-like_dom"/>
</dbReference>
<dbReference type="PROSITE" id="PS50853">
    <property type="entry name" value="FN3"/>
    <property type="match status" value="1"/>
</dbReference>
<dbReference type="CDD" id="cd00102">
    <property type="entry name" value="IPT"/>
    <property type="match status" value="2"/>
</dbReference>
<feature type="compositionally biased region" description="Polar residues" evidence="5">
    <location>
        <begin position="1474"/>
        <end position="1485"/>
    </location>
</feature>
<dbReference type="PANTHER" id="PTHR45982:SF1">
    <property type="entry name" value="REGULATOR OF CHROMOSOME CONDENSATION"/>
    <property type="match status" value="1"/>
</dbReference>
<evidence type="ECO:0000256" key="3">
    <source>
        <dbReference type="ARBA" id="ARBA00022737"/>
    </source>
</evidence>
<dbReference type="GO" id="GO:0005085">
    <property type="term" value="F:guanyl-nucleotide exchange factor activity"/>
    <property type="evidence" value="ECO:0007669"/>
    <property type="project" value="TreeGrafter"/>
</dbReference>
<dbReference type="InterPro" id="IPR013783">
    <property type="entry name" value="Ig-like_fold"/>
</dbReference>
<feature type="region of interest" description="Disordered" evidence="5">
    <location>
        <begin position="3349"/>
        <end position="3377"/>
    </location>
</feature>
<dbReference type="SUPFAM" id="SSF50969">
    <property type="entry name" value="YVTN repeat-like/Quinoprotein amine dehydrogenase"/>
    <property type="match status" value="1"/>
</dbReference>
<evidence type="ECO:0000259" key="7">
    <source>
        <dbReference type="PROSITE" id="PS50853"/>
    </source>
</evidence>
<feature type="region of interest" description="Disordered" evidence="5">
    <location>
        <begin position="1419"/>
        <end position="1487"/>
    </location>
</feature>
<dbReference type="InterPro" id="IPR051553">
    <property type="entry name" value="Ran_GTPase-activating"/>
</dbReference>
<evidence type="ECO:0000256" key="4">
    <source>
        <dbReference type="ARBA" id="ARBA00022801"/>
    </source>
</evidence>
<dbReference type="InterPro" id="IPR028974">
    <property type="entry name" value="TSP_type-3_rpt"/>
</dbReference>
<dbReference type="Gene3D" id="2.60.120.380">
    <property type="match status" value="2"/>
</dbReference>
<keyword evidence="2" id="KW-0645">Protease</keyword>
<dbReference type="Pfam" id="PF01483">
    <property type="entry name" value="P_proprotein"/>
    <property type="match status" value="1"/>
</dbReference>
<dbReference type="CDD" id="cd00063">
    <property type="entry name" value="FN3"/>
    <property type="match status" value="1"/>
</dbReference>
<dbReference type="Pfam" id="PF01833">
    <property type="entry name" value="TIG"/>
    <property type="match status" value="2"/>
</dbReference>
<dbReference type="SMART" id="SM01411">
    <property type="entry name" value="Ephrin_rec_like"/>
    <property type="match status" value="11"/>
</dbReference>
<dbReference type="GO" id="GO:0005509">
    <property type="term" value="F:calcium ion binding"/>
    <property type="evidence" value="ECO:0007669"/>
    <property type="project" value="InterPro"/>
</dbReference>
<dbReference type="Pfam" id="PF13540">
    <property type="entry name" value="RCC1_2"/>
    <property type="match status" value="1"/>
</dbReference>
<organism evidence="9">
    <name type="scientific">uncultured marine group II/III euryarchaeote SAT1000_14_B08</name>
    <dbReference type="NCBI Taxonomy" id="1456558"/>
    <lineage>
        <taxon>Archaea</taxon>
        <taxon>Methanobacteriati</taxon>
        <taxon>Methanobacteriota</taxon>
        <taxon>environmental samples</taxon>
    </lineage>
</organism>
<proteinExistence type="predicted"/>
<sequence>MLLSKIMSRRPGYSVAVLAMMILQVVALVAQPPSIGGDDSKSSIEHPADLEHYHPFDTAVSLEATQGKDGRIEVTVSANMDSELNLEIRSPDILDMPLNRISQHELSSGDHLSFNITKYPFNGEVNIIIVAKATTSDGYSFREQMTITEDTLIPGDECYFQMTLAEAIAEGCAESTIRPKSASSKTGTSSYVTGKFEYEDREFDETGFTGVNPYLPIRMADVEVFDNSTGTVLATTHTNNQGVFNTTISLTTATDVAARVLTSSEGSQRLFNQTVTKTPSTGGTVYNLTSSTYANNQPGADIDFTSVPVQAISSGVAGAFNIFDMAEYSESYVENLTSQVAPLDLTLYWTAGEGTTGSKWYDLNGHVYLCGTSDDDDSYDDVVILHEIGHYIHISYSGSPDYYGGHSLTGTYDLRLGFTEGVGTFFAGAIRDYMGLEKPLIYIETTGTTIRFWGYSISSNTDTIGGYSNSTFTAMDAGNEATVGHVIFDLVDDTYTNDGSPGVDDDSISLPNLQGDQMVWDVFIAIKDNETSTGVVNGTRISLETFYDYWTILHPSYASAFQQILLDHDVEYQEDSMESDDSSATATWIEADGLTYHHTYFAAGDEDWSKFNATSGTEYLVKTRNLANGADTFLRIYDTDGTTLLSTNDDESSDSVASAIQFTASADATYYIKTNRSADTIPIGKYGDFDLTIYNINHPTITSLSPNTGSVNGGYQVEITGENFESGASVLFGVYTASDVTFNNATSLIVTVPANVPGLTDITIINAVTADGIMPQGTLTDGFEYTGSPLNPSISSISPDFGDYSGSTEVTISGDYLIDGLSTALGSSTLSSVTVVDAKTIQATVQSVPRGVHTITVVNPNGASSSIVNGFESTLAEIVAVGSTFVTGSPIQNSIAITEDVRMSDMYVHVNVSHPIVPAKLNLTLVTPGGASIALFDEIQVANETLSWRSGFDSIFGFDEAPSEALYQLKGESSLGSWTLHASSSSSSTSTLHSWGLTFLEYRHRDHADQVFCAAEYRNHVMSVDADSGDLLFRARYEGSYGNAVAISNDGSKLFSGGSTYHDGNSWENSLIHVNDAWTGNLLDSYLLSGRADSGSMAETPNGNLVVVTSSQLYLIDLVNQSIIGNLSLAYYATYNTYDLALSPSGSIAYLTNKDGSVLQTYHLPSLTSAGNLSTGSYEPTDVIISSDGSFGAIAYNEDVIQLFYTSNLTVFATHTANTGRAAIAFNSDDTEIYGGIYQWYAGFMHLDLQSGDLTTYPVDGASFGVYTLDDRIYISDWGDPSIIVWDPVEMQQVREIDLAPYDGYSCRDITASEPPGLLSPNITASSNSLTLSWSAPSSGPAVTEYRVYKGDSPGNESFHATVSSSTPTYTDTSVATGVNTHYRVTTVMQGIGEGPISLRLTCYAGAVSDGDLDLDGICDDADEDADGDGVANSADAFPLDPSEDTDTDSDGIGNNADTDDDGDGWSDDDEALCSTNPTDSNSVPSDADFDGICDSIDSDLLEAGFQAGSVFTYSTLSAGDSSTCAVLDNASLQCWGSNTVGKLGDGTSTSRTTPTAAILGSGRTAVATAMGFYTSCSILDDGSVKCWGQNNGGSSGSTVSIGAGRVAVAIAVGFDHACAILDNASLICWGGNSAGQLGDGTTTSSSSPVSVVLGVGRTTAAIGTGSSHTCAILDNASLKCWGSNSHGQLGDGTTTDSSSPVSVDVGAGRFAVAVSGGRYHTCAILDDGSVKCWGYNGYGGLGDGTYTDSSTPSNSIDFGTGLTAVSIATGYYHSCAILSDASLKCWGRNYDGQLGDGDTSSSNTPVSVAMESVRSVLAVAAGSGHTCAIMDNMSVQCWGSNSAGQLGDGTTTDSTTPTYVSLASGSSAAVSDRDLDGDGALNIFDTHLKRNAFDAGSYHTCSILDDDLLYCWGWNGYSQLGDGTSMDTNTPVAVSLPSGRTVASVSAGYRHTCSVLDDGSAYCSGDSTYGRLGNNSVTSSYVPVAVDLPSGRTVASVSAGYRHTCSVFDDGSAYCWGYNSNGELGDGTGSHSTTPVSVSLPSGQTVTSVSAGYYHSCAVLASGAVYCWGDNSVGQLGDGTTTDSYTPVAVSLPSGRMATTVSTGNYHTCAILDDGSIKCWGSNSQGQLGDGTPMFSDSTTPVTVSLPIGRTASSVSAGYSHVCAVLDNESAYCWGDNGQGTLGDGTTTNRNTPVAVSLLNGSTALSVSAGYSHSCATLGNGSAYCWGDNDYGELGDGSNIESTSPEAVSLPAGRTAAFEDSDLDGDGVVDTNDDYPNNSARWISCPAGSFGRFTCTDSIAGHYVPYDGSLLHTSQLNCSLGTYQPSYGQPTCYGASAGHFVNQTAATNQTSCPQGSYAALIGQTLCTEADPGRVVPTGFGDANMYLGTSVNLSSRSAIYSGTIFSNSDDWDLYDIVIPSGKEVAISLTSPTGADFDLTLYDWQGNLVAYSELTTPVDSVSSNGTNASVAGSDSKAYIQVYRWNGTGSYTLQIWLFDSTTGALIGDPTTAIEAEMSTAQWLCELGTYQPLSGQISCLNASAGHYVNTTGAADQIACDPGSYQPTTGQTSCLSATPGNYVNSSGASSQTPASPGHYVGHYGAANQTACSPGAYQPAYGQTSCIDASPGYYVAGSASTNQTACAVGTYQPNSGQSSCMDASPGYFVDQIASPSQTPCSNGTYQPDYGQTSCIDASTGHYVPNSGSSSQTPCAAGTYQPSTGQSSCIDASPGHYVGTPAATQQSECQLGTYQPHYGRTYCYEASPGHYVDSTASSNQTACLAGSYNPDSGSTSSTACVLASAGYFVAHYGEYNQTACYPGTYQPSTGGYGCIEASQGHYVPYNASVLQFECSIGTFQPYYGTTYCLNASAGHYVDQPAAVSQTACSPGTYNPSDGSHTPDDCLDTDPGHFTDDSGMSYQRECTLGTYQPVPGQISCLDAEPGNFVNSYASLSQIPCGKGTYQPNASTDFCYSADVGHYVDTVGAANQTACLPGTYNPNSGSATSDTCIDADPGYFTDSSAMYFQISCQPGTFQPSYGQTACVDAEPGHYAPDYGLYEQVACESGTYNPSAGSIDSSSCIDSIPGHYVSQSGQSSISQCEAGTYQPEHGQAACLEASLGYYVGTSGADSQEIVDFDYYTDEYASTISVSCPQSHITLMMGSDSIEDCLLDTDGDRSPDSTDTDDDNDGMLDQNDFCTPGKMGWLSGLVEDYDGDGCRDSDEDLDDDNDGYLDDVDVFDFDASEWEDTDSDGLGNNIDPDDDNDGLTDVYELSILSDPLVYDTDGDGHSDADDAFPLDPTEWYDTDGDGVGDNSDVMVMYARYQTTLDVALDLAVVLILILGATAIYRTTMSGPLEEEMSKRPPPKRKKRRGPPGPPPERKP</sequence>
<keyword evidence="4" id="KW-0378">Hydrolase</keyword>
<dbReference type="Gene3D" id="4.10.1080.10">
    <property type="entry name" value="TSP type-3 repeat"/>
    <property type="match status" value="1"/>
</dbReference>
<dbReference type="Gene3D" id="2.60.40.10">
    <property type="entry name" value="Immunoglobulins"/>
    <property type="match status" value="3"/>
</dbReference>
<feature type="domain" description="Fibronectin type-III" evidence="7">
    <location>
        <begin position="1315"/>
        <end position="1408"/>
    </location>
</feature>
<evidence type="ECO:0000313" key="9">
    <source>
        <dbReference type="EMBL" id="AIF23262.1"/>
    </source>
</evidence>
<dbReference type="InterPro" id="IPR002884">
    <property type="entry name" value="P_dom"/>
</dbReference>
<feature type="domain" description="P/Homo B" evidence="8">
    <location>
        <begin position="858"/>
        <end position="1007"/>
    </location>
</feature>
<dbReference type="Gene3D" id="2.10.50.10">
    <property type="entry name" value="Tumor Necrosis Factor Receptor, subunit A, domain 2"/>
    <property type="match status" value="2"/>
</dbReference>
<dbReference type="InterPro" id="IPR011044">
    <property type="entry name" value="Quino_amine_DH_bsu"/>
</dbReference>
<dbReference type="InterPro" id="IPR009091">
    <property type="entry name" value="RCC1/BLIP-II"/>
</dbReference>
<dbReference type="Pfam" id="PF00415">
    <property type="entry name" value="RCC1"/>
    <property type="match status" value="1"/>
</dbReference>
<evidence type="ECO:0000256" key="5">
    <source>
        <dbReference type="SAM" id="MobiDB-lite"/>
    </source>
</evidence>
<dbReference type="InterPro" id="IPR036116">
    <property type="entry name" value="FN3_sf"/>
</dbReference>